<gene>
    <name evidence="2" type="ORF">RJT34_25443</name>
</gene>
<evidence type="ECO:0000313" key="2">
    <source>
        <dbReference type="EMBL" id="KAK7280379.1"/>
    </source>
</evidence>
<comment type="caution">
    <text evidence="2">The sequence shown here is derived from an EMBL/GenBank/DDBJ whole genome shotgun (WGS) entry which is preliminary data.</text>
</comment>
<dbReference type="AlphaFoldDB" id="A0AAN9FPW2"/>
<name>A0AAN9FPW2_CLITE</name>
<keyword evidence="3" id="KW-1185">Reference proteome</keyword>
<organism evidence="2 3">
    <name type="scientific">Clitoria ternatea</name>
    <name type="common">Butterfly pea</name>
    <dbReference type="NCBI Taxonomy" id="43366"/>
    <lineage>
        <taxon>Eukaryota</taxon>
        <taxon>Viridiplantae</taxon>
        <taxon>Streptophyta</taxon>
        <taxon>Embryophyta</taxon>
        <taxon>Tracheophyta</taxon>
        <taxon>Spermatophyta</taxon>
        <taxon>Magnoliopsida</taxon>
        <taxon>eudicotyledons</taxon>
        <taxon>Gunneridae</taxon>
        <taxon>Pentapetalae</taxon>
        <taxon>rosids</taxon>
        <taxon>fabids</taxon>
        <taxon>Fabales</taxon>
        <taxon>Fabaceae</taxon>
        <taxon>Papilionoideae</taxon>
        <taxon>50 kb inversion clade</taxon>
        <taxon>NPAAA clade</taxon>
        <taxon>indigoferoid/millettioid clade</taxon>
        <taxon>Phaseoleae</taxon>
        <taxon>Clitoria</taxon>
    </lineage>
</organism>
<accession>A0AAN9FPW2</accession>
<evidence type="ECO:0000313" key="3">
    <source>
        <dbReference type="Proteomes" id="UP001359559"/>
    </source>
</evidence>
<protein>
    <submittedName>
        <fullName evidence="2">Uncharacterized protein</fullName>
    </submittedName>
</protein>
<feature type="compositionally biased region" description="Basic and acidic residues" evidence="1">
    <location>
        <begin position="38"/>
        <end position="49"/>
    </location>
</feature>
<dbReference type="EMBL" id="JAYKXN010000006">
    <property type="protein sequence ID" value="KAK7280379.1"/>
    <property type="molecule type" value="Genomic_DNA"/>
</dbReference>
<feature type="region of interest" description="Disordered" evidence="1">
    <location>
        <begin position="99"/>
        <end position="134"/>
    </location>
</feature>
<reference evidence="2 3" key="1">
    <citation type="submission" date="2024-01" db="EMBL/GenBank/DDBJ databases">
        <title>The genomes of 5 underutilized Papilionoideae crops provide insights into root nodulation and disease resistance.</title>
        <authorList>
            <person name="Yuan L."/>
        </authorList>
    </citation>
    <scope>NUCLEOTIDE SEQUENCE [LARGE SCALE GENOMIC DNA]</scope>
    <source>
        <strain evidence="2">LY-2023</strain>
        <tissue evidence="2">Leaf</tissue>
    </source>
</reference>
<feature type="compositionally biased region" description="Polar residues" evidence="1">
    <location>
        <begin position="119"/>
        <end position="134"/>
    </location>
</feature>
<proteinExistence type="predicted"/>
<evidence type="ECO:0000256" key="1">
    <source>
        <dbReference type="SAM" id="MobiDB-lite"/>
    </source>
</evidence>
<sequence length="134" mass="15164">MANVTSLAATERSGEGVPNREGGQRRLANGEKPLQWHGTEKGVGRRDDRVHSALQEENINVPKLQFLVGHKSFEPSTNVKRTRIDYEIVWIFHDELRNHHDPSQSWPSHSSSEEAPRSMKSSCPSLRNKGRSNL</sequence>
<feature type="region of interest" description="Disordered" evidence="1">
    <location>
        <begin position="1"/>
        <end position="49"/>
    </location>
</feature>
<dbReference type="Proteomes" id="UP001359559">
    <property type="component" value="Unassembled WGS sequence"/>
</dbReference>